<evidence type="ECO:0000313" key="3">
    <source>
        <dbReference type="Proteomes" id="UP000029443"/>
    </source>
</evidence>
<dbReference type="Gene3D" id="3.40.630.30">
    <property type="match status" value="1"/>
</dbReference>
<sequence>MNVNDRHRIDDIARVLGRAFYQDPLFTYFFPDDQRRQALSHHTFRFLALHAHHRGEICTTPGTVVGAAVWLPSQALHRSVLDMVRFGALPMLRQGPTAVKRQLDAGDAMQKVHDALMQKPHAYLLLLGIDPQKQGQGLATRLLQPTLDRLDREGLSAYLDTHNPDNVSLYRRFGFEVVHEALMPGTEVRHWAMVRGNR</sequence>
<dbReference type="SUPFAM" id="SSF55729">
    <property type="entry name" value="Acyl-CoA N-acyltransferases (Nat)"/>
    <property type="match status" value="1"/>
</dbReference>
<dbReference type="InterPro" id="IPR000182">
    <property type="entry name" value="GNAT_dom"/>
</dbReference>
<dbReference type="RefSeq" id="WP_035247671.1">
    <property type="nucleotide sequence ID" value="NZ_ARXU01000006.1"/>
</dbReference>
<keyword evidence="3" id="KW-1185">Reference proteome</keyword>
<dbReference type="InterPro" id="IPR016181">
    <property type="entry name" value="Acyl_CoA_acyltransferase"/>
</dbReference>
<evidence type="ECO:0000313" key="2">
    <source>
        <dbReference type="EMBL" id="KGD61053.1"/>
    </source>
</evidence>
<dbReference type="CDD" id="cd04301">
    <property type="entry name" value="NAT_SF"/>
    <property type="match status" value="1"/>
</dbReference>
<dbReference type="InterPro" id="IPR052523">
    <property type="entry name" value="Trichothecene_AcTrans"/>
</dbReference>
<dbReference type="EMBL" id="ARXU01000006">
    <property type="protein sequence ID" value="KGD61053.1"/>
    <property type="molecule type" value="Genomic_DNA"/>
</dbReference>
<accession>A0ABR4WCL2</accession>
<dbReference type="Pfam" id="PF00583">
    <property type="entry name" value="Acetyltransf_1"/>
    <property type="match status" value="1"/>
</dbReference>
<dbReference type="Proteomes" id="UP000029443">
    <property type="component" value="Unassembled WGS sequence"/>
</dbReference>
<organism evidence="2 3">
    <name type="scientific">Alcanivorax jadensis T9</name>
    <dbReference type="NCBI Taxonomy" id="1177181"/>
    <lineage>
        <taxon>Bacteria</taxon>
        <taxon>Pseudomonadati</taxon>
        <taxon>Pseudomonadota</taxon>
        <taxon>Gammaproteobacteria</taxon>
        <taxon>Oceanospirillales</taxon>
        <taxon>Alcanivoracaceae</taxon>
        <taxon>Alcanivorax</taxon>
    </lineage>
</organism>
<dbReference type="PROSITE" id="PS51186">
    <property type="entry name" value="GNAT"/>
    <property type="match status" value="1"/>
</dbReference>
<proteinExistence type="predicted"/>
<name>A0ABR4WCL2_9GAMM</name>
<feature type="domain" description="N-acetyltransferase" evidence="1">
    <location>
        <begin position="1"/>
        <end position="198"/>
    </location>
</feature>
<dbReference type="PANTHER" id="PTHR42791">
    <property type="entry name" value="GNAT FAMILY ACETYLTRANSFERASE"/>
    <property type="match status" value="1"/>
</dbReference>
<comment type="caution">
    <text evidence="2">The sequence shown here is derived from an EMBL/GenBank/DDBJ whole genome shotgun (WGS) entry which is preliminary data.</text>
</comment>
<reference evidence="2 3" key="1">
    <citation type="submission" date="2012-09" db="EMBL/GenBank/DDBJ databases">
        <title>Genome Sequence of alkane-degrading Bacterium Alcanivorax jadensis T9.</title>
        <authorList>
            <person name="Lai Q."/>
            <person name="Shao Z."/>
        </authorList>
    </citation>
    <scope>NUCLEOTIDE SEQUENCE [LARGE SCALE GENOMIC DNA]</scope>
    <source>
        <strain evidence="2 3">T9</strain>
    </source>
</reference>
<protein>
    <recommendedName>
        <fullName evidence="1">N-acetyltransferase domain-containing protein</fullName>
    </recommendedName>
</protein>
<gene>
    <name evidence="2" type="ORF">T9A_01913</name>
</gene>
<evidence type="ECO:0000259" key="1">
    <source>
        <dbReference type="PROSITE" id="PS51186"/>
    </source>
</evidence>
<dbReference type="PANTHER" id="PTHR42791:SF1">
    <property type="entry name" value="N-ACETYLTRANSFERASE DOMAIN-CONTAINING PROTEIN"/>
    <property type="match status" value="1"/>
</dbReference>